<keyword evidence="3" id="KW-1185">Reference proteome</keyword>
<gene>
    <name evidence="2" type="ORF">CIB84_016645</name>
</gene>
<feature type="region of interest" description="Disordered" evidence="1">
    <location>
        <begin position="97"/>
        <end position="127"/>
    </location>
</feature>
<feature type="compositionally biased region" description="Low complexity" evidence="1">
    <location>
        <begin position="116"/>
        <end position="127"/>
    </location>
</feature>
<protein>
    <submittedName>
        <fullName evidence="2">Uncharacterized protein</fullName>
    </submittedName>
</protein>
<accession>A0A2P4S663</accession>
<evidence type="ECO:0000313" key="2">
    <source>
        <dbReference type="EMBL" id="POI19610.1"/>
    </source>
</evidence>
<dbReference type="AlphaFoldDB" id="A0A2P4S663"/>
<dbReference type="EMBL" id="PPHD01098049">
    <property type="protein sequence ID" value="POI19610.1"/>
    <property type="molecule type" value="Genomic_DNA"/>
</dbReference>
<feature type="compositionally biased region" description="Basic residues" evidence="1">
    <location>
        <begin position="106"/>
        <end position="115"/>
    </location>
</feature>
<proteinExistence type="predicted"/>
<organism evidence="2 3">
    <name type="scientific">Bambusicola thoracicus</name>
    <name type="common">Chinese bamboo-partridge</name>
    <name type="synonym">Perdix thoracica</name>
    <dbReference type="NCBI Taxonomy" id="9083"/>
    <lineage>
        <taxon>Eukaryota</taxon>
        <taxon>Metazoa</taxon>
        <taxon>Chordata</taxon>
        <taxon>Craniata</taxon>
        <taxon>Vertebrata</taxon>
        <taxon>Euteleostomi</taxon>
        <taxon>Archelosauria</taxon>
        <taxon>Archosauria</taxon>
        <taxon>Dinosauria</taxon>
        <taxon>Saurischia</taxon>
        <taxon>Theropoda</taxon>
        <taxon>Coelurosauria</taxon>
        <taxon>Aves</taxon>
        <taxon>Neognathae</taxon>
        <taxon>Galloanserae</taxon>
        <taxon>Galliformes</taxon>
        <taxon>Phasianidae</taxon>
        <taxon>Perdicinae</taxon>
        <taxon>Bambusicola</taxon>
    </lineage>
</organism>
<dbReference type="Proteomes" id="UP000237246">
    <property type="component" value="Unassembled WGS sequence"/>
</dbReference>
<comment type="caution">
    <text evidence="2">The sequence shown here is derived from an EMBL/GenBank/DDBJ whole genome shotgun (WGS) entry which is preliminary data.</text>
</comment>
<evidence type="ECO:0000256" key="1">
    <source>
        <dbReference type="SAM" id="MobiDB-lite"/>
    </source>
</evidence>
<sequence length="263" mass="29884">FPFFFFFPIFYLKRGAGEAGFLFRRREKLPLSAERRAAGPDVSAIYTRFWGAIQDLHFRLYSRCFDRVALSNRPLPGRQKSGSSTNPAFPFRIKAFCPSPTESKPSKTKPNKQKKTQQNQKPTKQNNHLISIHTYGAVCIQTQKEQPNRRHAKPGSARWFAEQEWGRLPAPSTAAHHHNPSPPLMGCSRASLSLSVATTASERRSAPSLFAAARFLPPPRSALLTRVLEGQMELWEVSVHRYSARSRRRLGQMCWVSGFFWPA</sequence>
<reference evidence="2 3" key="1">
    <citation type="submission" date="2018-01" db="EMBL/GenBank/DDBJ databases">
        <title>Comparison of the Chinese Bamboo Partridge and Red Junglefowl genome sequences highlights the importance of demography in genome evolution.</title>
        <authorList>
            <person name="Tiley G.P."/>
            <person name="Kimball R.T."/>
            <person name="Braun E.L."/>
            <person name="Burleigh J.G."/>
        </authorList>
    </citation>
    <scope>NUCLEOTIDE SEQUENCE [LARGE SCALE GENOMIC DNA]</scope>
    <source>
        <strain evidence="2">RTK389</strain>
        <tissue evidence="2">Blood</tissue>
    </source>
</reference>
<name>A0A2P4S663_BAMTH</name>
<feature type="non-terminal residue" evidence="2">
    <location>
        <position position="1"/>
    </location>
</feature>
<evidence type="ECO:0000313" key="3">
    <source>
        <dbReference type="Proteomes" id="UP000237246"/>
    </source>
</evidence>